<comment type="caution">
    <text evidence="3">The sequence shown here is derived from an EMBL/GenBank/DDBJ whole genome shotgun (WGS) entry which is preliminary data.</text>
</comment>
<feature type="transmembrane region" description="Helical" evidence="1">
    <location>
        <begin position="237"/>
        <end position="255"/>
    </location>
</feature>
<accession>A0AAD5W0S3</accession>
<gene>
    <name evidence="3" type="ORF">NP233_g1532</name>
</gene>
<feature type="transmembrane region" description="Helical" evidence="1">
    <location>
        <begin position="165"/>
        <end position="189"/>
    </location>
</feature>
<dbReference type="AlphaFoldDB" id="A0AAD5W0S3"/>
<organism evidence="3 4">
    <name type="scientific">Leucocoprinus birnbaumii</name>
    <dbReference type="NCBI Taxonomy" id="56174"/>
    <lineage>
        <taxon>Eukaryota</taxon>
        <taxon>Fungi</taxon>
        <taxon>Dikarya</taxon>
        <taxon>Basidiomycota</taxon>
        <taxon>Agaricomycotina</taxon>
        <taxon>Agaricomycetes</taxon>
        <taxon>Agaricomycetidae</taxon>
        <taxon>Agaricales</taxon>
        <taxon>Agaricineae</taxon>
        <taxon>Agaricaceae</taxon>
        <taxon>Leucocoprinus</taxon>
    </lineage>
</organism>
<protein>
    <recommendedName>
        <fullName evidence="2">DUF6533 domain-containing protein</fullName>
    </recommendedName>
</protein>
<keyword evidence="1" id="KW-0472">Membrane</keyword>
<evidence type="ECO:0000259" key="2">
    <source>
        <dbReference type="Pfam" id="PF20151"/>
    </source>
</evidence>
<evidence type="ECO:0000256" key="1">
    <source>
        <dbReference type="SAM" id="Phobius"/>
    </source>
</evidence>
<feature type="domain" description="DUF6533" evidence="2">
    <location>
        <begin position="18"/>
        <end position="63"/>
    </location>
</feature>
<feature type="transmembrane region" description="Helical" evidence="1">
    <location>
        <begin position="118"/>
        <end position="141"/>
    </location>
</feature>
<sequence>MDLQEVASLVLWTRITTYVNFASGTIVALDWLLTFDWEVSFIWKSDWSVMKVLYLLARYLPFVDVTLVLYHHFAHNPTNYHCQRLFTAQAFFFVAGATLVELIFTLRTWAVWKQDKRLMPALVLIFCATWTGVFMVGIFYLKKISHRSSPVPTQLGCFMVSTTPILFIGYVLLMLYDAFLLTLMLIRGIYMYRLGGRGSRLVVVVFGDGIIYFFYIFVISFINIVANIKLPDILHPLLMIVARVLHAVLACRVILHIREQAASQQNGGLGDDLTLPVTDPSGY</sequence>
<feature type="transmembrane region" description="Helical" evidence="1">
    <location>
        <begin position="201"/>
        <end position="225"/>
    </location>
</feature>
<dbReference type="Pfam" id="PF20151">
    <property type="entry name" value="DUF6533"/>
    <property type="match status" value="1"/>
</dbReference>
<evidence type="ECO:0000313" key="4">
    <source>
        <dbReference type="Proteomes" id="UP001213000"/>
    </source>
</evidence>
<proteinExistence type="predicted"/>
<feature type="transmembrane region" description="Helical" evidence="1">
    <location>
        <begin position="15"/>
        <end position="33"/>
    </location>
</feature>
<evidence type="ECO:0000313" key="3">
    <source>
        <dbReference type="EMBL" id="KAJ3574789.1"/>
    </source>
</evidence>
<name>A0AAD5W0S3_9AGAR</name>
<feature type="transmembrane region" description="Helical" evidence="1">
    <location>
        <begin position="85"/>
        <end position="106"/>
    </location>
</feature>
<reference evidence="3" key="1">
    <citation type="submission" date="2022-07" db="EMBL/GenBank/DDBJ databases">
        <title>Genome Sequence of Leucocoprinus birnbaumii.</title>
        <authorList>
            <person name="Buettner E."/>
        </authorList>
    </citation>
    <scope>NUCLEOTIDE SEQUENCE</scope>
    <source>
        <strain evidence="3">VT141</strain>
    </source>
</reference>
<keyword evidence="1" id="KW-0812">Transmembrane</keyword>
<dbReference type="Proteomes" id="UP001213000">
    <property type="component" value="Unassembled WGS sequence"/>
</dbReference>
<dbReference type="EMBL" id="JANIEX010000057">
    <property type="protein sequence ID" value="KAJ3574789.1"/>
    <property type="molecule type" value="Genomic_DNA"/>
</dbReference>
<keyword evidence="4" id="KW-1185">Reference proteome</keyword>
<feature type="transmembrane region" description="Helical" evidence="1">
    <location>
        <begin position="53"/>
        <end position="73"/>
    </location>
</feature>
<dbReference type="InterPro" id="IPR045340">
    <property type="entry name" value="DUF6533"/>
</dbReference>
<keyword evidence="1" id="KW-1133">Transmembrane helix</keyword>